<dbReference type="AlphaFoldDB" id="A0A926DHU0"/>
<comment type="caution">
    <text evidence="2">The sequence shown here is derived from an EMBL/GenBank/DDBJ whole genome shotgun (WGS) entry which is preliminary data.</text>
</comment>
<dbReference type="Gene3D" id="1.20.1260.10">
    <property type="match status" value="2"/>
</dbReference>
<dbReference type="PANTHER" id="PTHR36933:SF1">
    <property type="entry name" value="SLL0788 PROTEIN"/>
    <property type="match status" value="1"/>
</dbReference>
<organism evidence="2 3">
    <name type="scientific">Guopingia tenuis</name>
    <dbReference type="NCBI Taxonomy" id="2763656"/>
    <lineage>
        <taxon>Bacteria</taxon>
        <taxon>Bacillati</taxon>
        <taxon>Bacillota</taxon>
        <taxon>Clostridia</taxon>
        <taxon>Christensenellales</taxon>
        <taxon>Christensenellaceae</taxon>
        <taxon>Guopingia</taxon>
    </lineage>
</organism>
<feature type="domain" description="DUF305" evidence="1">
    <location>
        <begin position="40"/>
        <end position="183"/>
    </location>
</feature>
<name>A0A926DHU0_9FIRM</name>
<accession>A0A926DHU0</accession>
<dbReference type="RefSeq" id="WP_249280698.1">
    <property type="nucleotide sequence ID" value="NZ_JACRSS010000004.1"/>
</dbReference>
<reference evidence="2" key="1">
    <citation type="submission" date="2020-08" db="EMBL/GenBank/DDBJ databases">
        <title>Genome public.</title>
        <authorList>
            <person name="Liu C."/>
            <person name="Sun Q."/>
        </authorList>
    </citation>
    <scope>NUCLEOTIDE SEQUENCE</scope>
    <source>
        <strain evidence="2">NSJ-63</strain>
    </source>
</reference>
<dbReference type="Proteomes" id="UP000617951">
    <property type="component" value="Unassembled WGS sequence"/>
</dbReference>
<evidence type="ECO:0000313" key="2">
    <source>
        <dbReference type="EMBL" id="MBC8539078.1"/>
    </source>
</evidence>
<evidence type="ECO:0000259" key="1">
    <source>
        <dbReference type="Pfam" id="PF03713"/>
    </source>
</evidence>
<sequence>MICSKFSLETRRYLCRFYQILDEMIAKMNGAELTCSISRNFIVQMTPHHEAAIQMSCNLLEYSDCAPVREIAQNIIEEQTKSIENMRDILECCSMCSNSQREWNGYQECFCQISQRMFRQMRAAVSTDQIDVNFMREMIPHHEGAVRMSENALRYPVCPELIPILQAIITSQRRGVRQMEQLLRCFGA</sequence>
<keyword evidence="3" id="KW-1185">Reference proteome</keyword>
<dbReference type="InterPro" id="IPR005183">
    <property type="entry name" value="DUF305_CopM-like"/>
</dbReference>
<gene>
    <name evidence="2" type="ORF">H8693_09040</name>
</gene>
<dbReference type="InterPro" id="IPR012347">
    <property type="entry name" value="Ferritin-like"/>
</dbReference>
<dbReference type="Pfam" id="PF03713">
    <property type="entry name" value="DUF305"/>
    <property type="match status" value="1"/>
</dbReference>
<protein>
    <submittedName>
        <fullName evidence="2">DUF305 domain-containing protein</fullName>
    </submittedName>
</protein>
<proteinExistence type="predicted"/>
<dbReference type="PANTHER" id="PTHR36933">
    <property type="entry name" value="SLL0788 PROTEIN"/>
    <property type="match status" value="1"/>
</dbReference>
<evidence type="ECO:0000313" key="3">
    <source>
        <dbReference type="Proteomes" id="UP000617951"/>
    </source>
</evidence>
<dbReference type="EMBL" id="JACRSS010000004">
    <property type="protein sequence ID" value="MBC8539078.1"/>
    <property type="molecule type" value="Genomic_DNA"/>
</dbReference>